<accession>A0A4V4HFB1</accession>
<dbReference type="AlphaFoldDB" id="A0A4V4HFB1"/>
<proteinExistence type="predicted"/>
<dbReference type="EMBL" id="ML179229">
    <property type="protein sequence ID" value="THU94215.1"/>
    <property type="molecule type" value="Genomic_DNA"/>
</dbReference>
<organism evidence="2 3">
    <name type="scientific">Dendrothele bispora (strain CBS 962.96)</name>
    <dbReference type="NCBI Taxonomy" id="1314807"/>
    <lineage>
        <taxon>Eukaryota</taxon>
        <taxon>Fungi</taxon>
        <taxon>Dikarya</taxon>
        <taxon>Basidiomycota</taxon>
        <taxon>Agaricomycotina</taxon>
        <taxon>Agaricomycetes</taxon>
        <taxon>Agaricomycetidae</taxon>
        <taxon>Agaricales</taxon>
        <taxon>Agaricales incertae sedis</taxon>
        <taxon>Dendrothele</taxon>
    </lineage>
</organism>
<name>A0A4V4HFB1_DENBC</name>
<evidence type="ECO:0000313" key="2">
    <source>
        <dbReference type="EMBL" id="THU94215.1"/>
    </source>
</evidence>
<feature type="compositionally biased region" description="Polar residues" evidence="1">
    <location>
        <begin position="1"/>
        <end position="32"/>
    </location>
</feature>
<feature type="region of interest" description="Disordered" evidence="1">
    <location>
        <begin position="1"/>
        <end position="51"/>
    </location>
</feature>
<keyword evidence="3" id="KW-1185">Reference proteome</keyword>
<evidence type="ECO:0000256" key="1">
    <source>
        <dbReference type="SAM" id="MobiDB-lite"/>
    </source>
</evidence>
<protein>
    <submittedName>
        <fullName evidence="2">Uncharacterized protein</fullName>
    </submittedName>
</protein>
<sequence length="375" mass="42350">MQYSSDPDQHCHQTQSPSTNLATLTTPSSPTVETPLAPISPSAGPAPPCHSVQKSTHFSPCYSQGEMLDALLAFTESQTVKITSIDKLLESVRKFVQNTRKDVSWLRLEYTDVDKDELVEFLSDGPGLGTRLWFFPSAIFLKMPSLKHQVCLHNFRDLLINPLRKLARTRGVNEDDGYGLDEYGSTTYRSANGSGKEPDWQWQPEKLDLAMGPRVVLEVDWSESAGEHDLRLDASWWTSNAPFVQIIITMKVTQRSIKVVIYSTKSIPNPFPEDTIERAGRVFSQLREWEFLFGKAVVGDFEMDYSWFYGSTSSTRPDWLLESDTTYRLSVKGIERLLQKVQQAPDRLGPRPPLVLSLDPNQISHFKSLSTTIST</sequence>
<reference evidence="2 3" key="1">
    <citation type="journal article" date="2019" name="Nat. Ecol. Evol.">
        <title>Megaphylogeny resolves global patterns of mushroom evolution.</title>
        <authorList>
            <person name="Varga T."/>
            <person name="Krizsan K."/>
            <person name="Foldi C."/>
            <person name="Dima B."/>
            <person name="Sanchez-Garcia M."/>
            <person name="Sanchez-Ramirez S."/>
            <person name="Szollosi G.J."/>
            <person name="Szarkandi J.G."/>
            <person name="Papp V."/>
            <person name="Albert L."/>
            <person name="Andreopoulos W."/>
            <person name="Angelini C."/>
            <person name="Antonin V."/>
            <person name="Barry K.W."/>
            <person name="Bougher N.L."/>
            <person name="Buchanan P."/>
            <person name="Buyck B."/>
            <person name="Bense V."/>
            <person name="Catcheside P."/>
            <person name="Chovatia M."/>
            <person name="Cooper J."/>
            <person name="Damon W."/>
            <person name="Desjardin D."/>
            <person name="Finy P."/>
            <person name="Geml J."/>
            <person name="Haridas S."/>
            <person name="Hughes K."/>
            <person name="Justo A."/>
            <person name="Karasinski D."/>
            <person name="Kautmanova I."/>
            <person name="Kiss B."/>
            <person name="Kocsube S."/>
            <person name="Kotiranta H."/>
            <person name="LaButti K.M."/>
            <person name="Lechner B.E."/>
            <person name="Liimatainen K."/>
            <person name="Lipzen A."/>
            <person name="Lukacs Z."/>
            <person name="Mihaltcheva S."/>
            <person name="Morgado L.N."/>
            <person name="Niskanen T."/>
            <person name="Noordeloos M.E."/>
            <person name="Ohm R.A."/>
            <person name="Ortiz-Santana B."/>
            <person name="Ovrebo C."/>
            <person name="Racz N."/>
            <person name="Riley R."/>
            <person name="Savchenko A."/>
            <person name="Shiryaev A."/>
            <person name="Soop K."/>
            <person name="Spirin V."/>
            <person name="Szebenyi C."/>
            <person name="Tomsovsky M."/>
            <person name="Tulloss R.E."/>
            <person name="Uehling J."/>
            <person name="Grigoriev I.V."/>
            <person name="Vagvolgyi C."/>
            <person name="Papp T."/>
            <person name="Martin F.M."/>
            <person name="Miettinen O."/>
            <person name="Hibbett D.S."/>
            <person name="Nagy L.G."/>
        </authorList>
    </citation>
    <scope>NUCLEOTIDE SEQUENCE [LARGE SCALE GENOMIC DNA]</scope>
    <source>
        <strain evidence="2 3">CBS 962.96</strain>
    </source>
</reference>
<dbReference type="OrthoDB" id="76567at2759"/>
<dbReference type="Proteomes" id="UP000297245">
    <property type="component" value="Unassembled WGS sequence"/>
</dbReference>
<evidence type="ECO:0000313" key="3">
    <source>
        <dbReference type="Proteomes" id="UP000297245"/>
    </source>
</evidence>
<gene>
    <name evidence="2" type="ORF">K435DRAFT_966928</name>
</gene>